<accession>B0X2A8</accession>
<evidence type="ECO:0000313" key="6">
    <source>
        <dbReference type="EnsemblMetazoa" id="CPIJ013801-PA"/>
    </source>
</evidence>
<evidence type="ECO:0000256" key="1">
    <source>
        <dbReference type="SAM" id="Coils"/>
    </source>
</evidence>
<dbReference type="InterPro" id="IPR048366">
    <property type="entry name" value="TNP-like_GBD"/>
</dbReference>
<keyword evidence="7" id="KW-1185">Reference proteome</keyword>
<evidence type="ECO:0000259" key="3">
    <source>
        <dbReference type="Pfam" id="PF21788"/>
    </source>
</evidence>
<dbReference type="InterPro" id="IPR048367">
    <property type="entry name" value="TNP-like_RNaseH_C"/>
</dbReference>
<dbReference type="Pfam" id="PF21788">
    <property type="entry name" value="TNP-like_GBD"/>
    <property type="match status" value="1"/>
</dbReference>
<feature type="domain" description="Transposable element P transposase-like RNase H" evidence="2">
    <location>
        <begin position="622"/>
        <end position="675"/>
    </location>
</feature>
<dbReference type="Pfam" id="PF21787">
    <property type="entry name" value="TNP-like_RNaseH_N"/>
    <property type="match status" value="1"/>
</dbReference>
<gene>
    <name evidence="6" type="primary">6046608</name>
    <name evidence="5" type="ORF">CpipJ_CPIJ013801</name>
</gene>
<reference evidence="5" key="1">
    <citation type="submission" date="2007-03" db="EMBL/GenBank/DDBJ databases">
        <title>Annotation of Culex pipiens quinquefasciatus.</title>
        <authorList>
            <consortium name="The Broad Institute Genome Sequencing Platform"/>
            <person name="Atkinson P.W."/>
            <person name="Hemingway J."/>
            <person name="Christensen B.M."/>
            <person name="Higgs S."/>
            <person name="Kodira C."/>
            <person name="Hannick L."/>
            <person name="Megy K."/>
            <person name="O'Leary S."/>
            <person name="Pearson M."/>
            <person name="Haas B.J."/>
            <person name="Mauceli E."/>
            <person name="Wortman J.R."/>
            <person name="Lee N.H."/>
            <person name="Guigo R."/>
            <person name="Stanke M."/>
            <person name="Alvarado L."/>
            <person name="Amedeo P."/>
            <person name="Antoine C.H."/>
            <person name="Arensburger P."/>
            <person name="Bidwell S.L."/>
            <person name="Crawford M."/>
            <person name="Camaro F."/>
            <person name="Devon K."/>
            <person name="Engels R."/>
            <person name="Hammond M."/>
            <person name="Howarth C."/>
            <person name="Koehrsen M."/>
            <person name="Lawson D."/>
            <person name="Montgomery P."/>
            <person name="Nene V."/>
            <person name="Nusbaum C."/>
            <person name="Puiu D."/>
            <person name="Romero-Severson J."/>
            <person name="Severson D.W."/>
            <person name="Shumway M."/>
            <person name="Sisk P."/>
            <person name="Stolte C."/>
            <person name="Zeng Q."/>
            <person name="Eisenstadt E."/>
            <person name="Fraser-Liggett C."/>
            <person name="Strausberg R."/>
            <person name="Galagan J."/>
            <person name="Birren B."/>
            <person name="Collins F.H."/>
        </authorList>
    </citation>
    <scope>NUCLEOTIDE SEQUENCE [LARGE SCALE GENOMIC DNA]</scope>
    <source>
        <strain evidence="5">JHB</strain>
    </source>
</reference>
<evidence type="ECO:0000313" key="5">
    <source>
        <dbReference type="EMBL" id="EDS39131.1"/>
    </source>
</evidence>
<evidence type="ECO:0000259" key="2">
    <source>
        <dbReference type="Pfam" id="PF21787"/>
    </source>
</evidence>
<feature type="domain" description="Transposable element P transposase-like RNase H C-terminal" evidence="4">
    <location>
        <begin position="902"/>
        <end position="932"/>
    </location>
</feature>
<organism>
    <name type="scientific">Culex quinquefasciatus</name>
    <name type="common">Southern house mosquito</name>
    <name type="synonym">Culex pungens</name>
    <dbReference type="NCBI Taxonomy" id="7176"/>
    <lineage>
        <taxon>Eukaryota</taxon>
        <taxon>Metazoa</taxon>
        <taxon>Ecdysozoa</taxon>
        <taxon>Arthropoda</taxon>
        <taxon>Hexapoda</taxon>
        <taxon>Insecta</taxon>
        <taxon>Pterygota</taxon>
        <taxon>Neoptera</taxon>
        <taxon>Endopterygota</taxon>
        <taxon>Diptera</taxon>
        <taxon>Nematocera</taxon>
        <taxon>Culicoidea</taxon>
        <taxon>Culicidae</taxon>
        <taxon>Culicinae</taxon>
        <taxon>Culicini</taxon>
        <taxon>Culex</taxon>
        <taxon>Culex</taxon>
    </lineage>
</organism>
<dbReference type="VEuPathDB" id="VectorBase:CPIJ013801"/>
<proteinExistence type="predicted"/>
<dbReference type="EMBL" id="DS232284">
    <property type="protein sequence ID" value="EDS39131.1"/>
    <property type="molecule type" value="Genomic_DNA"/>
</dbReference>
<name>B0X2A8_CULQU</name>
<protein>
    <submittedName>
        <fullName evidence="5 6">Serine threonine-protein kinase</fullName>
    </submittedName>
</protein>
<dbReference type="eggNOG" id="ENOG502S6P4">
    <property type="taxonomic scope" value="Eukaryota"/>
</dbReference>
<dbReference type="GO" id="GO:0016301">
    <property type="term" value="F:kinase activity"/>
    <property type="evidence" value="ECO:0007669"/>
    <property type="project" value="UniProtKB-KW"/>
</dbReference>
<reference evidence="6" key="2">
    <citation type="submission" date="2021-02" db="UniProtKB">
        <authorList>
            <consortium name="EnsemblMetazoa"/>
        </authorList>
    </citation>
    <scope>IDENTIFICATION</scope>
    <source>
        <strain evidence="6">JHB</strain>
    </source>
</reference>
<dbReference type="InParanoid" id="B0X2A8"/>
<keyword evidence="5" id="KW-0808">Transferase</keyword>
<feature type="domain" description="Transposable element P transposase-like GTP-binding insertion" evidence="3">
    <location>
        <begin position="699"/>
        <end position="814"/>
    </location>
</feature>
<dbReference type="HOGENOM" id="CLU_277223_0_0_1"/>
<dbReference type="EnsemblMetazoa" id="CPIJ013801-RA">
    <property type="protein sequence ID" value="CPIJ013801-PA"/>
    <property type="gene ID" value="CPIJ013801"/>
</dbReference>
<dbReference type="KEGG" id="cqu:CpipJ_CPIJ013801"/>
<dbReference type="OrthoDB" id="7765135at2759"/>
<dbReference type="InterPro" id="IPR048365">
    <property type="entry name" value="TNP-like_RNaseH_N"/>
</dbReference>
<sequence>MAAFSIPLDRIQQRFSTFSWLDFRRCRSWVEMCGSPEAMAILEEFGIGAFKAKLVCSDHFPLCAFKNSNDSSKGLLPGAIPEFNPANTATSMIISMTQSPALVTSARCPPSSCAGAKDLAVEPEFDQAIGFSETMDTELGADSCAYRMFIQDHLASSSAINAARCPPSSSTGTKDLAIEPEFDQATGFSETMDTELGADSCAYRMFIQDHLASSSAINAARCPPSSSTGTKDLAIEPEFDQAIGFSETMDTELGADSCAYRMFIQDHLASSSTINAARCPPSSSTGTKDLAIEPEFDQAIGFSETMDTELGADSYAYRMFIQDHLASSSAINDARCPPSFCAGTMDLAIEPESDANRTITLPRPTSLLLAHANASYDQLGFCSETKDTELEADCSANRMLNQEYLASSSAINAALSPNQSQFDEIEHIDDSDYDNYVTLTQGNCKPELTIDDPTTPDRRQLKQELRISKHQIETEKKKRKRTSRQLFVSEQTSKMRLLTVNRLKVENSNLKKKLKQVQKASSEDEKLGRRARKNPVILDTLRNAGKSAHGRRYSRATIKFASGLYLNGPRSYRHLRKTNVLTLPHKTTVHRFNRDTRLGAGINRTIVRKMGQRTKKMKPRDKVPFGYVLAHNTMNSKAQLNFLKKSVRSLRKIGLRPISVTMDQSSTNTKMCREAGVKRDRPLLNIDDQPVAVIYDPPHTIKNARNALFKYNAVFDGKIASFSHIRQLYNKDMEGALRLVPKLTQKSLFLPPFLSMNVALAVRVLSASTGGGIRYYVQTGDLTEECLHTAEFVEFHDKLFDVMNSKEKYADSVGKPFRTPISEGSIHHDFMRAALQKLKNMYFVPNTCFNIEEAEEAAKTLKSFQRNPPYLSGMIQNIYAILWIWNKLRSDYGYLCTNPLDQDKLENFFSEIRRRGGFNVAPNAFEFASAFKYGSIEAGNNTGVSGKNCQDDGCVSILGEEDMEDVPFEDPVEFNYDFEPVNEITNLETTTKEMNALVFIAGAAVHALPHQQCRKKLVTTEATVADNDDYLFCKIKATFSKRSVTLPSNFLYEIVVLVFASFKCKFRKFLYENRRNVKRRLRAYVKWSDFEGIICRRCFDRLIDYIINTLIQAFLREVRHKRKQAEQKKRKWGKRNRKAVCLDLP</sequence>
<keyword evidence="1" id="KW-0175">Coiled coil</keyword>
<evidence type="ECO:0000259" key="4">
    <source>
        <dbReference type="Pfam" id="PF21789"/>
    </source>
</evidence>
<keyword evidence="5" id="KW-0418">Kinase</keyword>
<dbReference type="AlphaFoldDB" id="B0X2A8"/>
<evidence type="ECO:0000313" key="7">
    <source>
        <dbReference type="Proteomes" id="UP000002320"/>
    </source>
</evidence>
<dbReference type="Proteomes" id="UP000002320">
    <property type="component" value="Unassembled WGS sequence"/>
</dbReference>
<dbReference type="Pfam" id="PF21789">
    <property type="entry name" value="TNP-like_RNaseH_C"/>
    <property type="match status" value="1"/>
</dbReference>
<feature type="coiled-coil region" evidence="1">
    <location>
        <begin position="458"/>
        <end position="520"/>
    </location>
</feature>
<dbReference type="VEuPathDB" id="VectorBase:CQUJHB011648"/>